<feature type="region of interest" description="Disordered" evidence="1">
    <location>
        <begin position="216"/>
        <end position="242"/>
    </location>
</feature>
<dbReference type="NCBIfam" id="TIGR04409">
    <property type="entry name" value="LptC_YrbK"/>
    <property type="match status" value="1"/>
</dbReference>
<dbReference type="GO" id="GO:0015221">
    <property type="term" value="F:lipopolysaccharide transmembrane transporter activity"/>
    <property type="evidence" value="ECO:0007669"/>
    <property type="project" value="InterPro"/>
</dbReference>
<dbReference type="Proteomes" id="UP000182703">
    <property type="component" value="Chromosome"/>
</dbReference>
<evidence type="ECO:0000256" key="2">
    <source>
        <dbReference type="SAM" id="Phobius"/>
    </source>
</evidence>
<reference evidence="3 4" key="1">
    <citation type="submission" date="2016-11" db="EMBL/GenBank/DDBJ databases">
        <title>Complete genome sequence of the aerobically denitrifying bacterium Chelatococcus daeguensis TAD1.</title>
        <authorList>
            <person name="Yang Y."/>
            <person name="Huang S."/>
            <person name="Lin E."/>
        </authorList>
    </citation>
    <scope>NUCLEOTIDE SEQUENCE [LARGE SCALE GENOMIC DNA]</scope>
    <source>
        <strain evidence="3 4">TAD1</strain>
    </source>
</reference>
<dbReference type="GO" id="GO:0005886">
    <property type="term" value="C:plasma membrane"/>
    <property type="evidence" value="ECO:0007669"/>
    <property type="project" value="InterPro"/>
</dbReference>
<keyword evidence="2" id="KW-1133">Transmembrane helix</keyword>
<dbReference type="InterPro" id="IPR010664">
    <property type="entry name" value="LipoPS_assembly_LptC-rel"/>
</dbReference>
<dbReference type="AlphaFoldDB" id="A0AAC9JU06"/>
<dbReference type="RefSeq" id="WP_055457735.1">
    <property type="nucleotide sequence ID" value="NZ_CP018095.1"/>
</dbReference>
<sequence>MSVGVSSSNRAGRRVTRGGDAYGAALRHSGRVRFLRRAIPVGAFLAVLAIVGISLLAPLGAIGGLSLGPVSLSGTKITMSAPKLRGFREGTQPYELTASAATQDTRKPNLIELATIDGHVTLKDQGRAHLSADSGLYDSQKEQLALDGNVRVTTERGYDARLKSAFVDFKAGTVTSKQPVEVTITGATITADTLDVTDNGQHITFAGRVQATIETKAARQPTAADPPPTGGAETGSNREDRP</sequence>
<dbReference type="EMBL" id="CP018095">
    <property type="protein sequence ID" value="APF38355.1"/>
    <property type="molecule type" value="Genomic_DNA"/>
</dbReference>
<evidence type="ECO:0000313" key="3">
    <source>
        <dbReference type="EMBL" id="APF38355.1"/>
    </source>
</evidence>
<dbReference type="Pfam" id="PF06835">
    <property type="entry name" value="LptC"/>
    <property type="match status" value="1"/>
</dbReference>
<feature type="transmembrane region" description="Helical" evidence="2">
    <location>
        <begin position="41"/>
        <end position="67"/>
    </location>
</feature>
<dbReference type="Gene3D" id="2.60.450.10">
    <property type="entry name" value="Lipopolysaccharide (LPS) transport protein A like domain"/>
    <property type="match status" value="1"/>
</dbReference>
<gene>
    <name evidence="3" type="ORF">BOQ54_14340</name>
</gene>
<keyword evidence="2" id="KW-0812">Transmembrane</keyword>
<evidence type="ECO:0000313" key="4">
    <source>
        <dbReference type="Proteomes" id="UP000182703"/>
    </source>
</evidence>
<dbReference type="KEGG" id="cdq:BOQ54_14340"/>
<dbReference type="InterPro" id="IPR026265">
    <property type="entry name" value="LptC"/>
</dbReference>
<organism evidence="3 4">
    <name type="scientific">Chelatococcus daeguensis</name>
    <dbReference type="NCBI Taxonomy" id="444444"/>
    <lineage>
        <taxon>Bacteria</taxon>
        <taxon>Pseudomonadati</taxon>
        <taxon>Pseudomonadota</taxon>
        <taxon>Alphaproteobacteria</taxon>
        <taxon>Hyphomicrobiales</taxon>
        <taxon>Chelatococcaceae</taxon>
        <taxon>Chelatococcus</taxon>
    </lineage>
</organism>
<evidence type="ECO:0000256" key="1">
    <source>
        <dbReference type="SAM" id="MobiDB-lite"/>
    </source>
</evidence>
<keyword evidence="2" id="KW-0472">Membrane</keyword>
<accession>A0AAC9JU06</accession>
<keyword evidence="4" id="KW-1185">Reference proteome</keyword>
<protein>
    <submittedName>
        <fullName evidence="3">LPS export ABC transporter periplasmic protein LptC</fullName>
    </submittedName>
</protein>
<name>A0AAC9JU06_9HYPH</name>
<proteinExistence type="predicted"/>